<dbReference type="EMBL" id="CAWUPB010001009">
    <property type="protein sequence ID" value="CAK7336934.1"/>
    <property type="molecule type" value="Genomic_DNA"/>
</dbReference>
<dbReference type="GO" id="GO:0005525">
    <property type="term" value="F:GTP binding"/>
    <property type="evidence" value="ECO:0007669"/>
    <property type="project" value="UniProtKB-KW"/>
</dbReference>
<evidence type="ECO:0000256" key="3">
    <source>
        <dbReference type="ARBA" id="ARBA00022801"/>
    </source>
</evidence>
<keyword evidence="2" id="KW-0547">Nucleotide-binding</keyword>
<dbReference type="PANTHER" id="PTHR45923:SF20">
    <property type="entry name" value="PROTEIN ROOT HAIR DEFECTIVE 3 HOMOLOG 2"/>
    <property type="match status" value="1"/>
</dbReference>
<dbReference type="PANTHER" id="PTHR45923">
    <property type="entry name" value="PROTEIN SEY1"/>
    <property type="match status" value="1"/>
</dbReference>
<dbReference type="Pfam" id="PF05879">
    <property type="entry name" value="RHD3_GTPase"/>
    <property type="match status" value="1"/>
</dbReference>
<evidence type="ECO:0000256" key="6">
    <source>
        <dbReference type="ARBA" id="ARBA00023134"/>
    </source>
</evidence>
<evidence type="ECO:0000256" key="7">
    <source>
        <dbReference type="ARBA" id="ARBA00023136"/>
    </source>
</evidence>
<comment type="similarity">
    <text evidence="8">Belongs to the TRAFAC class dynamin-like GTPase superfamily. GB1/RHD3 GTPase family.</text>
</comment>
<keyword evidence="1" id="KW-0812">Transmembrane</keyword>
<dbReference type="GO" id="GO:0003924">
    <property type="term" value="F:GTPase activity"/>
    <property type="evidence" value="ECO:0007669"/>
    <property type="project" value="TreeGrafter"/>
</dbReference>
<evidence type="ECO:0000313" key="11">
    <source>
        <dbReference type="Proteomes" id="UP001314170"/>
    </source>
</evidence>
<comment type="caution">
    <text evidence="10">The sequence shown here is derived from an EMBL/GenBank/DDBJ whole genome shotgun (WGS) entry which is preliminary data.</text>
</comment>
<dbReference type="InterPro" id="IPR027417">
    <property type="entry name" value="P-loop_NTPase"/>
</dbReference>
<evidence type="ECO:0000256" key="1">
    <source>
        <dbReference type="ARBA" id="ARBA00022692"/>
    </source>
</evidence>
<evidence type="ECO:0000256" key="8">
    <source>
        <dbReference type="PROSITE-ProRule" id="PRU01052"/>
    </source>
</evidence>
<organism evidence="10 11">
    <name type="scientific">Dovyalis caffra</name>
    <dbReference type="NCBI Taxonomy" id="77055"/>
    <lineage>
        <taxon>Eukaryota</taxon>
        <taxon>Viridiplantae</taxon>
        <taxon>Streptophyta</taxon>
        <taxon>Embryophyta</taxon>
        <taxon>Tracheophyta</taxon>
        <taxon>Spermatophyta</taxon>
        <taxon>Magnoliopsida</taxon>
        <taxon>eudicotyledons</taxon>
        <taxon>Gunneridae</taxon>
        <taxon>Pentapetalae</taxon>
        <taxon>rosids</taxon>
        <taxon>fabids</taxon>
        <taxon>Malpighiales</taxon>
        <taxon>Salicaceae</taxon>
        <taxon>Flacourtieae</taxon>
        <taxon>Dovyalis</taxon>
    </lineage>
</organism>
<dbReference type="Proteomes" id="UP001314170">
    <property type="component" value="Unassembled WGS sequence"/>
</dbReference>
<dbReference type="Gene3D" id="3.40.50.300">
    <property type="entry name" value="P-loop containing nucleotide triphosphate hydrolases"/>
    <property type="match status" value="1"/>
</dbReference>
<dbReference type="InterPro" id="IPR046758">
    <property type="entry name" value="Sey1/RHD3-like_3HB"/>
</dbReference>
<dbReference type="InterPro" id="IPR030386">
    <property type="entry name" value="G_GB1_RHD3_dom"/>
</dbReference>
<dbReference type="GO" id="GO:0016320">
    <property type="term" value="P:endoplasmic reticulum membrane fusion"/>
    <property type="evidence" value="ECO:0007669"/>
    <property type="project" value="TreeGrafter"/>
</dbReference>
<keyword evidence="11" id="KW-1185">Reference proteome</keyword>
<keyword evidence="4" id="KW-0256">Endoplasmic reticulum</keyword>
<dbReference type="PROSITE" id="PS51715">
    <property type="entry name" value="G_GB1_RHD3"/>
    <property type="match status" value="1"/>
</dbReference>
<evidence type="ECO:0000256" key="5">
    <source>
        <dbReference type="ARBA" id="ARBA00022989"/>
    </source>
</evidence>
<dbReference type="InterPro" id="IPR008803">
    <property type="entry name" value="RHD3/Sey1"/>
</dbReference>
<protein>
    <recommendedName>
        <fullName evidence="9">GB1/RHD3-type G domain-containing protein</fullName>
    </recommendedName>
</protein>
<feature type="domain" description="GB1/RHD3-type G" evidence="9">
    <location>
        <begin position="81"/>
        <end position="264"/>
    </location>
</feature>
<evidence type="ECO:0000256" key="4">
    <source>
        <dbReference type="ARBA" id="ARBA00022824"/>
    </source>
</evidence>
<sequence>MEEGMLLIDGNGKFNVEGLKDFMTTTGFAQCGLSYAIVAIIGSQSSGVFVFSQFLLLTEEEHPDESCLRYQFQDAGCIQRKGIWIAKSNNIEPFTIAMDFEGTDSNARGEDNAAFERQSTLFALAIADIILINMWSKDIGLEHAANRPLLKIVFQVMKRLFKPRKRTLLFVIRDHTKTPLGYLERVLREDIEKIWAAVAEPETPGSASLSDFFNVHKISSPSPVEITALSSYEFEEEKFKEQVAYLRQRFISPRVTGDWWEVEPASGFLIRAENIWKTIKDNKDLDLPALKVMVAVVRCEEIAEEKLKQFTSDNDWLALKEAVQAGPVSGFGATLSSILETYLSQYDKEVIYFDKDVRNAKRHQMESQALEVVHDAYVTMLEHLYSNKLESFKNRLEQYLLNKGEGSVASACICVQSCLLEFDQGCEDAAIKQSEWNASKLREKLCRDMLSEMMAKFEKHLTDVLAGKARSLFEAGETDTWGLVRNLLKSKTDVAVSEFSDAVVSFKLQRSAIDTKLQHLREYARNVVERKAREAAAAERVLMRMKASFRSYPRFTQAFNRDENSKSRVWTREENIDEIERNALSASLEILSIMAAIRLDNMTDQINHVLFSSLMDGTGAVPSSQNTGATADPLDSYTWEEVSANATLITPVECKSLWMQFKADINYITKQARAAQEGLRHAKRAIKIVVGVVAVVGAAVVTTVGTPTVMGIAARPEVAAVLKAVGPELAAVMKDIGPEVLATLKDVGPEVAAAVRSLGPPLVAGVIGLMTKGLARPQEQ</sequence>
<proteinExistence type="inferred from homology"/>
<evidence type="ECO:0000256" key="2">
    <source>
        <dbReference type="ARBA" id="ARBA00022741"/>
    </source>
</evidence>
<keyword evidence="5" id="KW-1133">Transmembrane helix</keyword>
<keyword evidence="7" id="KW-0472">Membrane</keyword>
<keyword evidence="6" id="KW-0342">GTP-binding</keyword>
<dbReference type="GO" id="GO:0005783">
    <property type="term" value="C:endoplasmic reticulum"/>
    <property type="evidence" value="ECO:0007669"/>
    <property type="project" value="TreeGrafter"/>
</dbReference>
<reference evidence="10 11" key="1">
    <citation type="submission" date="2024-01" db="EMBL/GenBank/DDBJ databases">
        <authorList>
            <person name="Waweru B."/>
        </authorList>
    </citation>
    <scope>NUCLEOTIDE SEQUENCE [LARGE SCALE GENOMIC DNA]</scope>
</reference>
<evidence type="ECO:0000313" key="10">
    <source>
        <dbReference type="EMBL" id="CAK7336934.1"/>
    </source>
</evidence>
<dbReference type="Pfam" id="PF20428">
    <property type="entry name" value="Sey1_3HB"/>
    <property type="match status" value="1"/>
</dbReference>
<accession>A0AAV1RJV9</accession>
<evidence type="ECO:0000259" key="9">
    <source>
        <dbReference type="PROSITE" id="PS51715"/>
    </source>
</evidence>
<gene>
    <name evidence="10" type="ORF">DCAF_LOCUS11960</name>
</gene>
<name>A0AAV1RJV9_9ROSI</name>
<keyword evidence="3" id="KW-0378">Hydrolase</keyword>
<dbReference type="AlphaFoldDB" id="A0AAV1RJV9"/>
<dbReference type="SUPFAM" id="SSF52540">
    <property type="entry name" value="P-loop containing nucleoside triphosphate hydrolases"/>
    <property type="match status" value="1"/>
</dbReference>